<reference evidence="2 3" key="1">
    <citation type="submission" date="2019-07" db="EMBL/GenBank/DDBJ databases">
        <authorList>
            <person name="Kim J."/>
        </authorList>
    </citation>
    <scope>NUCLEOTIDE SEQUENCE [LARGE SCALE GENOMIC DNA]</scope>
    <source>
        <strain evidence="3">dk17</strain>
    </source>
</reference>
<evidence type="ECO:0000313" key="3">
    <source>
        <dbReference type="Proteomes" id="UP000320042"/>
    </source>
</evidence>
<sequence>MGKNFTLLILILLVSFNAIAQDLKHYHDSELVKVMDGFQYDSAKVYSINCQFDDIAPLTISIDTPALYLQKYHSNSSLSKGKLLKSRDSKRLKNLVKNIWKDTYADDPIGVFIPAISVIFFKGDEIVGNLEYSPASLGLTLQIRKKTTLIKEEYWSVVGYKMILYFDSLCKRYQLECCDHEKSVKAIYQRNKTDYERSKIKLSIKRFLDNGNLN</sequence>
<dbReference type="AlphaFoldDB" id="A0A563U3E2"/>
<evidence type="ECO:0000313" key="2">
    <source>
        <dbReference type="EMBL" id="TWR25866.1"/>
    </source>
</evidence>
<keyword evidence="3" id="KW-1185">Reference proteome</keyword>
<dbReference type="RefSeq" id="WP_146383023.1">
    <property type="nucleotide sequence ID" value="NZ_VOEJ01000008.1"/>
</dbReference>
<accession>A0A563U3E2</accession>
<proteinExistence type="predicted"/>
<gene>
    <name evidence="2" type="ORF">FPZ43_16425</name>
</gene>
<protein>
    <recommendedName>
        <fullName evidence="4">GLPGLI family protein</fullName>
    </recommendedName>
</protein>
<evidence type="ECO:0008006" key="4">
    <source>
        <dbReference type="Google" id="ProtNLM"/>
    </source>
</evidence>
<dbReference type="Proteomes" id="UP000320042">
    <property type="component" value="Unassembled WGS sequence"/>
</dbReference>
<dbReference type="EMBL" id="VOEJ01000008">
    <property type="protein sequence ID" value="TWR25866.1"/>
    <property type="molecule type" value="Genomic_DNA"/>
</dbReference>
<keyword evidence="1" id="KW-0732">Signal</keyword>
<feature type="signal peptide" evidence="1">
    <location>
        <begin position="1"/>
        <end position="20"/>
    </location>
</feature>
<evidence type="ECO:0000256" key="1">
    <source>
        <dbReference type="SAM" id="SignalP"/>
    </source>
</evidence>
<feature type="chain" id="PRO_5021709139" description="GLPGLI family protein" evidence="1">
    <location>
        <begin position="21"/>
        <end position="214"/>
    </location>
</feature>
<comment type="caution">
    <text evidence="2">The sequence shown here is derived from an EMBL/GenBank/DDBJ whole genome shotgun (WGS) entry which is preliminary data.</text>
</comment>
<name>A0A563U3E2_9SPHI</name>
<organism evidence="2 3">
    <name type="scientific">Mucilaginibacter pallidiroseus</name>
    <dbReference type="NCBI Taxonomy" id="2599295"/>
    <lineage>
        <taxon>Bacteria</taxon>
        <taxon>Pseudomonadati</taxon>
        <taxon>Bacteroidota</taxon>
        <taxon>Sphingobacteriia</taxon>
        <taxon>Sphingobacteriales</taxon>
        <taxon>Sphingobacteriaceae</taxon>
        <taxon>Mucilaginibacter</taxon>
    </lineage>
</organism>